<dbReference type="Pfam" id="PF01281">
    <property type="entry name" value="Ribosomal_L9_N"/>
    <property type="match status" value="1"/>
</dbReference>
<dbReference type="Pfam" id="PF03948">
    <property type="entry name" value="Ribosomal_L9_C"/>
    <property type="match status" value="1"/>
</dbReference>
<dbReference type="SUPFAM" id="SSF55653">
    <property type="entry name" value="Ribosomal protein L9 C-domain"/>
    <property type="match status" value="1"/>
</dbReference>
<evidence type="ECO:0000256" key="6">
    <source>
        <dbReference type="ARBA" id="ARBA00035292"/>
    </source>
</evidence>
<dbReference type="Gene3D" id="3.10.430.100">
    <property type="entry name" value="Ribosomal protein L9, C-terminal domain"/>
    <property type="match status" value="1"/>
</dbReference>
<comment type="caution">
    <text evidence="10">The sequence shown here is derived from an EMBL/GenBank/DDBJ whole genome shotgun (WGS) entry which is preliminary data.</text>
</comment>
<keyword evidence="5 7" id="KW-0687">Ribonucleoprotein</keyword>
<dbReference type="SUPFAM" id="SSF55658">
    <property type="entry name" value="L9 N-domain-like"/>
    <property type="match status" value="1"/>
</dbReference>
<reference evidence="10 11" key="1">
    <citation type="journal article" date="2016" name="Nat. Commun.">
        <title>Thousands of microbial genomes shed light on interconnected biogeochemical processes in an aquifer system.</title>
        <authorList>
            <person name="Anantharaman K."/>
            <person name="Brown C.T."/>
            <person name="Hug L.A."/>
            <person name="Sharon I."/>
            <person name="Castelle C.J."/>
            <person name="Probst A.J."/>
            <person name="Thomas B.C."/>
            <person name="Singh A."/>
            <person name="Wilkins M.J."/>
            <person name="Karaoz U."/>
            <person name="Brodie E.L."/>
            <person name="Williams K.H."/>
            <person name="Hubbard S.S."/>
            <person name="Banfield J.F."/>
        </authorList>
    </citation>
    <scope>NUCLEOTIDE SEQUENCE [LARGE SCALE GENOMIC DNA]</scope>
</reference>
<evidence type="ECO:0000256" key="4">
    <source>
        <dbReference type="ARBA" id="ARBA00022980"/>
    </source>
</evidence>
<organism evidence="10 11">
    <name type="scientific">Candidatus Campbellbacteria bacterium RIFCSPHIGHO2_01_FULL_34_10</name>
    <dbReference type="NCBI Taxonomy" id="1797577"/>
    <lineage>
        <taxon>Bacteria</taxon>
        <taxon>Candidatus Campbelliibacteriota</taxon>
    </lineage>
</organism>
<dbReference type="GO" id="GO:0003735">
    <property type="term" value="F:structural constituent of ribosome"/>
    <property type="evidence" value="ECO:0007669"/>
    <property type="project" value="InterPro"/>
</dbReference>
<accession>A0A1F5ENT5</accession>
<name>A0A1F5ENT5_9BACT</name>
<evidence type="ECO:0000313" key="10">
    <source>
        <dbReference type="EMBL" id="OGD68980.1"/>
    </source>
</evidence>
<protein>
    <recommendedName>
        <fullName evidence="6 7">Large ribosomal subunit protein bL9</fullName>
    </recommendedName>
</protein>
<feature type="domain" description="Ribosomal protein L9" evidence="8">
    <location>
        <begin position="1"/>
        <end position="47"/>
    </location>
</feature>
<keyword evidence="2 7" id="KW-0699">rRNA-binding</keyword>
<dbReference type="GO" id="GO:0006412">
    <property type="term" value="P:translation"/>
    <property type="evidence" value="ECO:0007669"/>
    <property type="project" value="UniProtKB-UniRule"/>
</dbReference>
<evidence type="ECO:0000259" key="8">
    <source>
        <dbReference type="Pfam" id="PF01281"/>
    </source>
</evidence>
<sequence length="148" mass="16604">MKVILLQNVAKTGRKYEVKDVSDGYALNFLIPNKLAKVATVNALRELESERLQHEQNQKTKEVDLIESIEKLKDSRVSISAKINDEGKLFAGIDKGDIIDAIKDQKALEINPDNLVLDKPIKEASEHKITIKVGKKSAEFILDIVPRD</sequence>
<evidence type="ECO:0000313" key="11">
    <source>
        <dbReference type="Proteomes" id="UP000186670"/>
    </source>
</evidence>
<evidence type="ECO:0000256" key="2">
    <source>
        <dbReference type="ARBA" id="ARBA00022730"/>
    </source>
</evidence>
<comment type="function">
    <text evidence="7">Binds to the 23S rRNA.</text>
</comment>
<evidence type="ECO:0000256" key="7">
    <source>
        <dbReference type="HAMAP-Rule" id="MF_00503"/>
    </source>
</evidence>
<keyword evidence="3 7" id="KW-0694">RNA-binding</keyword>
<feature type="domain" description="Large ribosomal subunit protein bL9 C-terminal" evidence="9">
    <location>
        <begin position="69"/>
        <end position="136"/>
    </location>
</feature>
<dbReference type="InterPro" id="IPR000244">
    <property type="entry name" value="Ribosomal_bL9"/>
</dbReference>
<dbReference type="Gene3D" id="3.40.5.10">
    <property type="entry name" value="Ribosomal protein L9, N-terminal domain"/>
    <property type="match status" value="1"/>
</dbReference>
<dbReference type="InterPro" id="IPR036935">
    <property type="entry name" value="Ribosomal_bL9_N_sf"/>
</dbReference>
<dbReference type="AlphaFoldDB" id="A0A1F5ENT5"/>
<dbReference type="InterPro" id="IPR020070">
    <property type="entry name" value="Ribosomal_bL9_N"/>
</dbReference>
<proteinExistence type="inferred from homology"/>
<dbReference type="Proteomes" id="UP000186670">
    <property type="component" value="Unassembled WGS sequence"/>
</dbReference>
<dbReference type="GO" id="GO:0005840">
    <property type="term" value="C:ribosome"/>
    <property type="evidence" value="ECO:0007669"/>
    <property type="project" value="UniProtKB-KW"/>
</dbReference>
<evidence type="ECO:0000256" key="5">
    <source>
        <dbReference type="ARBA" id="ARBA00023274"/>
    </source>
</evidence>
<dbReference type="InterPro" id="IPR009027">
    <property type="entry name" value="Ribosomal_bL9/RNase_H1_N"/>
</dbReference>
<dbReference type="NCBIfam" id="TIGR00158">
    <property type="entry name" value="L9"/>
    <property type="match status" value="1"/>
</dbReference>
<comment type="similarity">
    <text evidence="1 7">Belongs to the bacterial ribosomal protein bL9 family.</text>
</comment>
<dbReference type="InterPro" id="IPR036791">
    <property type="entry name" value="Ribosomal_bL9_C_sf"/>
</dbReference>
<evidence type="ECO:0000256" key="3">
    <source>
        <dbReference type="ARBA" id="ARBA00022884"/>
    </source>
</evidence>
<dbReference type="EMBL" id="MEZZ01000016">
    <property type="protein sequence ID" value="OGD68980.1"/>
    <property type="molecule type" value="Genomic_DNA"/>
</dbReference>
<gene>
    <name evidence="7" type="primary">rplI</name>
    <name evidence="10" type="ORF">A2811_00595</name>
</gene>
<keyword evidence="4 7" id="KW-0689">Ribosomal protein</keyword>
<evidence type="ECO:0000256" key="1">
    <source>
        <dbReference type="ARBA" id="ARBA00010605"/>
    </source>
</evidence>
<dbReference type="GO" id="GO:0019843">
    <property type="term" value="F:rRNA binding"/>
    <property type="evidence" value="ECO:0007669"/>
    <property type="project" value="UniProtKB-UniRule"/>
</dbReference>
<dbReference type="GO" id="GO:1990904">
    <property type="term" value="C:ribonucleoprotein complex"/>
    <property type="evidence" value="ECO:0007669"/>
    <property type="project" value="UniProtKB-KW"/>
</dbReference>
<dbReference type="PANTHER" id="PTHR21368">
    <property type="entry name" value="50S RIBOSOMAL PROTEIN L9"/>
    <property type="match status" value="1"/>
</dbReference>
<dbReference type="InterPro" id="IPR020594">
    <property type="entry name" value="Ribosomal_bL9_bac/chp"/>
</dbReference>
<dbReference type="HAMAP" id="MF_00503">
    <property type="entry name" value="Ribosomal_bL9"/>
    <property type="match status" value="1"/>
</dbReference>
<dbReference type="InterPro" id="IPR020069">
    <property type="entry name" value="Ribosomal_bL9_C"/>
</dbReference>
<evidence type="ECO:0000259" key="9">
    <source>
        <dbReference type="Pfam" id="PF03948"/>
    </source>
</evidence>